<keyword evidence="3" id="KW-0732">Signal</keyword>
<feature type="domain" description="CzcB-like barrel-sandwich hybrid" evidence="6">
    <location>
        <begin position="218"/>
        <end position="367"/>
    </location>
</feature>
<dbReference type="GO" id="GO:0016020">
    <property type="term" value="C:membrane"/>
    <property type="evidence" value="ECO:0007669"/>
    <property type="project" value="InterPro"/>
</dbReference>
<evidence type="ECO:0000259" key="5">
    <source>
        <dbReference type="Pfam" id="PF25954"/>
    </source>
</evidence>
<dbReference type="Pfam" id="PF25973">
    <property type="entry name" value="BSH_CzcB"/>
    <property type="match status" value="1"/>
</dbReference>
<evidence type="ECO:0000259" key="6">
    <source>
        <dbReference type="Pfam" id="PF25973"/>
    </source>
</evidence>
<dbReference type="GO" id="GO:0022857">
    <property type="term" value="F:transmembrane transporter activity"/>
    <property type="evidence" value="ECO:0007669"/>
    <property type="project" value="InterPro"/>
</dbReference>
<evidence type="ECO:0000313" key="9">
    <source>
        <dbReference type="Proteomes" id="UP000280296"/>
    </source>
</evidence>
<dbReference type="Pfam" id="PF25893">
    <property type="entry name" value="HH_CzcB"/>
    <property type="match status" value="1"/>
</dbReference>
<dbReference type="GO" id="GO:0030288">
    <property type="term" value="C:outer membrane-bounded periplasmic space"/>
    <property type="evidence" value="ECO:0007669"/>
    <property type="project" value="TreeGrafter"/>
</dbReference>
<keyword evidence="9" id="KW-1185">Reference proteome</keyword>
<feature type="chain" id="PRO_5019330488" evidence="3">
    <location>
        <begin position="26"/>
        <end position="529"/>
    </location>
</feature>
<feature type="domain" description="CusB-like beta-barrel" evidence="5">
    <location>
        <begin position="371"/>
        <end position="445"/>
    </location>
</feature>
<feature type="domain" description="CzcB-like C-terminal circularly permuted SH3-like" evidence="7">
    <location>
        <begin position="453"/>
        <end position="515"/>
    </location>
</feature>
<evidence type="ECO:0000313" key="8">
    <source>
        <dbReference type="EMBL" id="RUL89487.1"/>
    </source>
</evidence>
<sequence length="529" mass="56797">MKRFIAIGAAVAATALLIGAAVAVARPEWLHSVPGIDPDRLPKWAHLVSSSPGADDYGLYCKEHGVPEKFCTLCHAELANTLMLCTEHGGIPEDICTLCHAEVEAKYDIRMCAEHGLPESFCAQCGNGPSASAALPDDGWCATHNTPEALCVECLADPGSHDADTATKVCRQPLPIVRLATADLGRRVGIETAPARQEQLVPRLAANAETAFDANRCSEVYPRVVGFLREVRVDLGQPVRQGEVLAVVDSSEISGAKSRFLAARAAVELARVAYDRTAKLTERGALPAKNELEALTALNQAQAEVMDAEQALRNFGFADEELAHIADAKDTSSLLDVVAPIDGSITARHAVRGEAVQPTTQLFDVTDTSRMWLWVDVYESDIASVALGQAVRFTIPGVEGAAFEGEVTWVGAQVDPTTRTTRVRAELANPDGRLRANLFGQAEIQVGDERQAVVVPKAAVQRKDDVDVVFLPQDEGVYRPQRVVARPVDRRDVVEIAWGLDAGQRVVTKGSFLLKTEIMKGAIGAGCCE</sequence>
<organism evidence="8 9">
    <name type="scientific">Tautonia sociabilis</name>
    <dbReference type="NCBI Taxonomy" id="2080755"/>
    <lineage>
        <taxon>Bacteria</taxon>
        <taxon>Pseudomonadati</taxon>
        <taxon>Planctomycetota</taxon>
        <taxon>Planctomycetia</taxon>
        <taxon>Isosphaerales</taxon>
        <taxon>Isosphaeraceae</taxon>
        <taxon>Tautonia</taxon>
    </lineage>
</organism>
<proteinExistence type="inferred from homology"/>
<feature type="signal peptide" evidence="3">
    <location>
        <begin position="1"/>
        <end position="25"/>
    </location>
</feature>
<dbReference type="GO" id="GO:0060003">
    <property type="term" value="P:copper ion export"/>
    <property type="evidence" value="ECO:0007669"/>
    <property type="project" value="TreeGrafter"/>
</dbReference>
<keyword evidence="2" id="KW-0813">Transport</keyword>
<dbReference type="InterPro" id="IPR058649">
    <property type="entry name" value="CzcB_C"/>
</dbReference>
<dbReference type="InterPro" id="IPR058648">
    <property type="entry name" value="HH_CzcB-like"/>
</dbReference>
<dbReference type="FunFam" id="2.40.30.170:FF:000010">
    <property type="entry name" value="Efflux RND transporter periplasmic adaptor subunit"/>
    <property type="match status" value="1"/>
</dbReference>
<reference evidence="8 9" key="2">
    <citation type="submission" date="2019-01" db="EMBL/GenBank/DDBJ databases">
        <title>Tautonia sociabilis, a novel thermotolerant planctomycete of Isosphaeraceae family, isolated from a 4000 m deep subterranean habitat.</title>
        <authorList>
            <person name="Kovaleva O.L."/>
            <person name="Elcheninov A.G."/>
            <person name="Van Heerden E."/>
            <person name="Toshchakov S.V."/>
            <person name="Novikov A."/>
            <person name="Bonch-Osmolovskaya E.A."/>
            <person name="Kublanov I.V."/>
        </authorList>
    </citation>
    <scope>NUCLEOTIDE SEQUENCE [LARGE SCALE GENOMIC DNA]</scope>
    <source>
        <strain evidence="8 9">GM2012</strain>
    </source>
</reference>
<evidence type="ECO:0000259" key="7">
    <source>
        <dbReference type="Pfam" id="PF25975"/>
    </source>
</evidence>
<dbReference type="PANTHER" id="PTHR30097:SF4">
    <property type="entry name" value="SLR6042 PROTEIN"/>
    <property type="match status" value="1"/>
</dbReference>
<evidence type="ECO:0000256" key="1">
    <source>
        <dbReference type="ARBA" id="ARBA00009477"/>
    </source>
</evidence>
<dbReference type="InterPro" id="IPR051909">
    <property type="entry name" value="MFP_Cation_Efflux"/>
</dbReference>
<dbReference type="OrthoDB" id="9806939at2"/>
<gene>
    <name evidence="8" type="ORF">TsocGM_01575</name>
</gene>
<dbReference type="PANTHER" id="PTHR30097">
    <property type="entry name" value="CATION EFFLUX SYSTEM PROTEIN CUSB"/>
    <property type="match status" value="1"/>
</dbReference>
<evidence type="ECO:0000256" key="2">
    <source>
        <dbReference type="ARBA" id="ARBA00022448"/>
    </source>
</evidence>
<feature type="domain" description="CzcB-like alpha-helical hairpin" evidence="4">
    <location>
        <begin position="256"/>
        <end position="313"/>
    </location>
</feature>
<dbReference type="Pfam" id="PF25954">
    <property type="entry name" value="Beta-barrel_RND_2"/>
    <property type="match status" value="1"/>
</dbReference>
<protein>
    <submittedName>
        <fullName evidence="8">Efflux RND transporter periplasmic adaptor subunit</fullName>
    </submittedName>
</protein>
<dbReference type="Pfam" id="PF25975">
    <property type="entry name" value="CzcB_C"/>
    <property type="match status" value="1"/>
</dbReference>
<dbReference type="Gene3D" id="2.40.420.20">
    <property type="match status" value="1"/>
</dbReference>
<dbReference type="InterPro" id="IPR058792">
    <property type="entry name" value="Beta-barrel_RND_2"/>
</dbReference>
<dbReference type="RefSeq" id="WP_126723564.1">
    <property type="nucleotide sequence ID" value="NZ_RYZH01000002.1"/>
</dbReference>
<dbReference type="SUPFAM" id="SSF111369">
    <property type="entry name" value="HlyD-like secretion proteins"/>
    <property type="match status" value="1"/>
</dbReference>
<evidence type="ECO:0000259" key="4">
    <source>
        <dbReference type="Pfam" id="PF25893"/>
    </source>
</evidence>
<dbReference type="AlphaFoldDB" id="A0A432MQS2"/>
<dbReference type="Gene3D" id="2.40.30.170">
    <property type="match status" value="1"/>
</dbReference>
<dbReference type="NCBIfam" id="TIGR01730">
    <property type="entry name" value="RND_mfp"/>
    <property type="match status" value="1"/>
</dbReference>
<accession>A0A432MQS2</accession>
<comment type="caution">
    <text evidence="8">The sequence shown here is derived from an EMBL/GenBank/DDBJ whole genome shotgun (WGS) entry which is preliminary data.</text>
</comment>
<name>A0A432MQS2_9BACT</name>
<dbReference type="InterPro" id="IPR058647">
    <property type="entry name" value="BSH_CzcB-like"/>
</dbReference>
<dbReference type="InterPro" id="IPR006143">
    <property type="entry name" value="RND_pump_MFP"/>
</dbReference>
<evidence type="ECO:0000256" key="3">
    <source>
        <dbReference type="SAM" id="SignalP"/>
    </source>
</evidence>
<reference evidence="8 9" key="1">
    <citation type="submission" date="2018-12" db="EMBL/GenBank/DDBJ databases">
        <authorList>
            <person name="Toschakov S.V."/>
        </authorList>
    </citation>
    <scope>NUCLEOTIDE SEQUENCE [LARGE SCALE GENOMIC DNA]</scope>
    <source>
        <strain evidence="8 9">GM2012</strain>
    </source>
</reference>
<dbReference type="GO" id="GO:0046914">
    <property type="term" value="F:transition metal ion binding"/>
    <property type="evidence" value="ECO:0007669"/>
    <property type="project" value="TreeGrafter"/>
</dbReference>
<comment type="similarity">
    <text evidence="1">Belongs to the membrane fusion protein (MFP) (TC 8.A.1) family.</text>
</comment>
<dbReference type="Proteomes" id="UP000280296">
    <property type="component" value="Unassembled WGS sequence"/>
</dbReference>
<dbReference type="Gene3D" id="2.40.50.100">
    <property type="match status" value="1"/>
</dbReference>
<dbReference type="GO" id="GO:0015679">
    <property type="term" value="P:plasma membrane copper ion transport"/>
    <property type="evidence" value="ECO:0007669"/>
    <property type="project" value="TreeGrafter"/>
</dbReference>
<dbReference type="EMBL" id="RYZH01000002">
    <property type="protein sequence ID" value="RUL89487.1"/>
    <property type="molecule type" value="Genomic_DNA"/>
</dbReference>